<feature type="compositionally biased region" description="Low complexity" evidence="1">
    <location>
        <begin position="62"/>
        <end position="85"/>
    </location>
</feature>
<keyword evidence="3" id="KW-0732">Signal</keyword>
<dbReference type="EMBL" id="QIBX01000001">
    <property type="protein sequence ID" value="RNL42080.1"/>
    <property type="molecule type" value="Genomic_DNA"/>
</dbReference>
<proteinExistence type="predicted"/>
<keyword evidence="2" id="KW-0472">Membrane</keyword>
<comment type="caution">
    <text evidence="6">The sequence shown here is derived from an EMBL/GenBank/DDBJ whole genome shotgun (WGS) entry which is preliminary data.</text>
</comment>
<dbReference type="InterPro" id="IPR002372">
    <property type="entry name" value="PQQ_rpt_dom"/>
</dbReference>
<feature type="compositionally biased region" description="Polar residues" evidence="1">
    <location>
        <begin position="127"/>
        <end position="171"/>
    </location>
</feature>
<reference evidence="7" key="1">
    <citation type="submission" date="2018-05" db="EMBL/GenBank/DDBJ databases">
        <title>Genome Sequencing of selected type strains of the family Eggerthellaceae.</title>
        <authorList>
            <person name="Danylec N."/>
            <person name="Stoll D.A."/>
            <person name="Doetsch A."/>
            <person name="Huch M."/>
        </authorList>
    </citation>
    <scope>NUCLEOTIDE SEQUENCE [LARGE SCALE GENOMIC DNA]</scope>
    <source>
        <strain evidence="7">DSM 24851</strain>
    </source>
</reference>
<feature type="domain" description="Pyrrolo-quinoline quinone repeat" evidence="4">
    <location>
        <begin position="389"/>
        <end position="535"/>
    </location>
</feature>
<feature type="compositionally biased region" description="Polar residues" evidence="1">
    <location>
        <begin position="99"/>
        <end position="111"/>
    </location>
</feature>
<sequence>MKGVRMNGCKSRRAIDAAFASVSKRLLACMVSLVLVCGLIPSAAWAQAAASSDNAPVESSMAADNGAGANTANDPSSSAASDATNEASQDSGESEDDGQNPSAPSDAQTGAVTGGDSSAPDPEGSGDASSNVVQDAVQNGAASGANNQSQDVSSSATNTEASSVTSNNTEKTPAANGEGESQDADDQQDESAITVAFFIIGVDAQGKDQLWLASADYEVEKGSSAADLSDKAFKEHGITAQTSMSEYGWSLDSVTSPYDPSLTLAFDSETWDYWQLFVNGKASDLGASSVELASGDSVVWYYSAYGDELPDESTLPGGSDEDSGEEGEGSEGDSGEDSGEESGEGDGTTEVDGVTIDPDAERPDWDSSWPGFGASGEGAQSAPAGDVEEAWVSQIKESSDWATNVSEPIVAGDYVYVAAGTTLYAKNKATGETIATAKLVAATNSVTRMVYTQGLVIVPLDGGRLQALTADTLTTVWVTKATDQINDTGVQQSLSTLTVGDGCVYYGTAAAGWSSSYSGYLMCVSLKDGSTIWHNVNESKGYYWSGVALSGSWAIVGDDSGSLVAVDASTGAQASSISLGSAVRSTIVAGSETNTFFAVSTDGVLHKVALGGDGVLTEVASVKFGSSSTSTPVVSGGRVYVGGASLEGEPNQWGYMVYGGQLSVIDEATLAIEHQVTQADGSKLPADSKSTPLVSQQGGQTYVYFTCNAEPGGIYRYRVGDAEAHLIYTPAEGNQNYTMSSVACDSDGTLYYINDSGALFAVKGVVTGGGDEPGSKPGDDQHGGNTGGSGGSSGESAGGQGGSTSAGANPVHPQVNQGATFVVPAGTVAAGMSPIAAGSSVVASMQKAAQTNEGVTRGEATGSEAKATALSSSSARGIAAGGSAASSNGGEDIAPVLTESAPAWAFVGLGAGVVCLVAAGFWLFATRRP</sequence>
<feature type="transmembrane region" description="Helical" evidence="2">
    <location>
        <begin position="903"/>
        <end position="925"/>
    </location>
</feature>
<keyword evidence="2" id="KW-0812">Transmembrane</keyword>
<dbReference type="SMART" id="SM00564">
    <property type="entry name" value="PQQ"/>
    <property type="match status" value="4"/>
</dbReference>
<dbReference type="Gene3D" id="2.170.130.30">
    <property type="match status" value="1"/>
</dbReference>
<evidence type="ECO:0000256" key="1">
    <source>
        <dbReference type="SAM" id="MobiDB-lite"/>
    </source>
</evidence>
<dbReference type="Proteomes" id="UP000269591">
    <property type="component" value="Unassembled WGS sequence"/>
</dbReference>
<dbReference type="InterPro" id="IPR027954">
    <property type="entry name" value="Transcobalamin-like_C"/>
</dbReference>
<feature type="signal peptide" evidence="3">
    <location>
        <begin position="1"/>
        <end position="46"/>
    </location>
</feature>
<accession>A0A3N0B5A7</accession>
<name>A0A3N0B5A7_9ACTN</name>
<evidence type="ECO:0000256" key="2">
    <source>
        <dbReference type="SAM" id="Phobius"/>
    </source>
</evidence>
<keyword evidence="2" id="KW-1133">Transmembrane helix</keyword>
<dbReference type="Pfam" id="PF13360">
    <property type="entry name" value="PQQ_2"/>
    <property type="match status" value="1"/>
</dbReference>
<feature type="compositionally biased region" description="Acidic residues" evidence="1">
    <location>
        <begin position="319"/>
        <end position="349"/>
    </location>
</feature>
<evidence type="ECO:0000256" key="3">
    <source>
        <dbReference type="SAM" id="SignalP"/>
    </source>
</evidence>
<feature type="chain" id="PRO_5018157209" evidence="3">
    <location>
        <begin position="47"/>
        <end position="929"/>
    </location>
</feature>
<feature type="region of interest" description="Disordered" evidence="1">
    <location>
        <begin position="57"/>
        <end position="188"/>
    </location>
</feature>
<dbReference type="SUPFAM" id="SSF50998">
    <property type="entry name" value="Quinoprotein alcohol dehydrogenase-like"/>
    <property type="match status" value="2"/>
</dbReference>
<dbReference type="Pfam" id="PF14478">
    <property type="entry name" value="DUF4430"/>
    <property type="match status" value="1"/>
</dbReference>
<feature type="region of interest" description="Disordered" evidence="1">
    <location>
        <begin position="769"/>
        <end position="813"/>
    </location>
</feature>
<gene>
    <name evidence="6" type="ORF">DMP06_01330</name>
</gene>
<feature type="compositionally biased region" description="Gly residues" evidence="1">
    <location>
        <begin position="784"/>
        <end position="804"/>
    </location>
</feature>
<evidence type="ECO:0000313" key="7">
    <source>
        <dbReference type="Proteomes" id="UP000269591"/>
    </source>
</evidence>
<protein>
    <submittedName>
        <fullName evidence="6">Uncharacterized protein</fullName>
    </submittedName>
</protein>
<dbReference type="AlphaFoldDB" id="A0A3N0B5A7"/>
<evidence type="ECO:0000313" key="6">
    <source>
        <dbReference type="EMBL" id="RNL42080.1"/>
    </source>
</evidence>
<dbReference type="Gene3D" id="2.40.128.630">
    <property type="match status" value="1"/>
</dbReference>
<dbReference type="InterPro" id="IPR011047">
    <property type="entry name" value="Quinoprotein_ADH-like_sf"/>
</dbReference>
<dbReference type="InterPro" id="IPR015943">
    <property type="entry name" value="WD40/YVTN_repeat-like_dom_sf"/>
</dbReference>
<feature type="compositionally biased region" description="Basic and acidic residues" evidence="1">
    <location>
        <begin position="773"/>
        <end position="782"/>
    </location>
</feature>
<dbReference type="Gene3D" id="2.130.10.10">
    <property type="entry name" value="YVTN repeat-like/Quinoprotein amine dehydrogenase"/>
    <property type="match status" value="1"/>
</dbReference>
<feature type="region of interest" description="Disordered" evidence="1">
    <location>
        <begin position="310"/>
        <end position="388"/>
    </location>
</feature>
<dbReference type="InterPro" id="IPR018391">
    <property type="entry name" value="PQQ_b-propeller_rpt"/>
</dbReference>
<evidence type="ECO:0000259" key="5">
    <source>
        <dbReference type="Pfam" id="PF14478"/>
    </source>
</evidence>
<keyword evidence="7" id="KW-1185">Reference proteome</keyword>
<organism evidence="6 7">
    <name type="scientific">Slackia equolifaciens</name>
    <dbReference type="NCBI Taxonomy" id="498718"/>
    <lineage>
        <taxon>Bacteria</taxon>
        <taxon>Bacillati</taxon>
        <taxon>Actinomycetota</taxon>
        <taxon>Coriobacteriia</taxon>
        <taxon>Eggerthellales</taxon>
        <taxon>Eggerthellaceae</taxon>
        <taxon>Slackia</taxon>
    </lineage>
</organism>
<feature type="domain" description="Transcobalamin-like C-terminal" evidence="5">
    <location>
        <begin position="268"/>
        <end position="303"/>
    </location>
</feature>
<evidence type="ECO:0000259" key="4">
    <source>
        <dbReference type="Pfam" id="PF13360"/>
    </source>
</evidence>